<dbReference type="EMBL" id="AP018828">
    <property type="protein sequence ID" value="BBF82168.1"/>
    <property type="molecule type" value="Genomic_DNA"/>
</dbReference>
<dbReference type="PANTHER" id="PTHR11364">
    <property type="entry name" value="THIOSULFATE SULFERTANSFERASE"/>
    <property type="match status" value="1"/>
</dbReference>
<dbReference type="Proteomes" id="UP000278756">
    <property type="component" value="Chromosome 2"/>
</dbReference>
<dbReference type="SMART" id="SM00450">
    <property type="entry name" value="RHOD"/>
    <property type="match status" value="2"/>
</dbReference>
<dbReference type="InterPro" id="IPR036873">
    <property type="entry name" value="Rhodanese-like_dom_sf"/>
</dbReference>
<dbReference type="OrthoDB" id="9781034at2"/>
<evidence type="ECO:0000313" key="6">
    <source>
        <dbReference type="Proteomes" id="UP000278756"/>
    </source>
</evidence>
<evidence type="ECO:0000259" key="4">
    <source>
        <dbReference type="PROSITE" id="PS50206"/>
    </source>
</evidence>
<reference evidence="6" key="1">
    <citation type="journal article" date="2017" name="Biotechnol. Biofuels">
        <title>Evaluation of environmental bacterial communities as a factor affecting the growth of duckweed Lemna minor.</title>
        <authorList>
            <person name="Ishizawa H."/>
            <person name="Kuroda M."/>
            <person name="Morikawa M."/>
            <person name="Ike M."/>
        </authorList>
    </citation>
    <scope>NUCLEOTIDE SEQUENCE [LARGE SCALE GENOMIC DNA]</scope>
    <source>
        <strain evidence="6">M6</strain>
    </source>
</reference>
<dbReference type="Gene3D" id="3.40.250.10">
    <property type="entry name" value="Rhodanese-like domain"/>
    <property type="match status" value="2"/>
</dbReference>
<dbReference type="CDD" id="cd01449">
    <property type="entry name" value="TST_Repeat_2"/>
    <property type="match status" value="1"/>
</dbReference>
<dbReference type="PROSITE" id="PS00683">
    <property type="entry name" value="RHODANESE_2"/>
    <property type="match status" value="1"/>
</dbReference>
<accession>A0A3G9GC38</accession>
<dbReference type="InterPro" id="IPR001763">
    <property type="entry name" value="Rhodanese-like_dom"/>
</dbReference>
<dbReference type="GO" id="GO:0004792">
    <property type="term" value="F:thiosulfate-cyanide sulfurtransferase activity"/>
    <property type="evidence" value="ECO:0007669"/>
    <property type="project" value="InterPro"/>
</dbReference>
<name>A0A3G9GC38_9CAUL</name>
<gene>
    <name evidence="5" type="ORF">EM6_2797</name>
</gene>
<dbReference type="PROSITE" id="PS50206">
    <property type="entry name" value="RHODANESE_3"/>
    <property type="match status" value="2"/>
</dbReference>
<dbReference type="FunFam" id="3.40.250.10:FF:000001">
    <property type="entry name" value="Sulfurtransferase"/>
    <property type="match status" value="1"/>
</dbReference>
<evidence type="ECO:0000256" key="2">
    <source>
        <dbReference type="ARBA" id="ARBA00022737"/>
    </source>
</evidence>
<evidence type="ECO:0000256" key="3">
    <source>
        <dbReference type="RuleBase" id="RU000507"/>
    </source>
</evidence>
<sequence>MPAQIEADTLKSLLDAGSVKIIDGSWALDGTDMRALYAESHIPTAQFFDIDAISDRSSGLPHMAPTPDVFAQAVGDMGISETDHVVIYDRQGLFSAARVWWTFRLMGHKKVQVLTGGLPAWLAAGYPTGSGAEWANGVTYTPNPNPDLVISLNLLRSHLGASDEMVLDARPAARFDGTAPEPRAGLRSGHMPGSRSLPASELIRDGALKPVADLKNIFSALHITPKTQVITSCGSGVTAAIIALALHEVGHDKVRLYDGSWAEWGQATLDTPVVTSAQRTGGE</sequence>
<feature type="domain" description="Rhodanese" evidence="4">
    <location>
        <begin position="160"/>
        <end position="269"/>
    </location>
</feature>
<dbReference type="CDD" id="cd01448">
    <property type="entry name" value="TST_Repeat_1"/>
    <property type="match status" value="1"/>
</dbReference>
<evidence type="ECO:0000256" key="1">
    <source>
        <dbReference type="ARBA" id="ARBA00022679"/>
    </source>
</evidence>
<dbReference type="NCBIfam" id="NF008557">
    <property type="entry name" value="PRK11493.1"/>
    <property type="match status" value="1"/>
</dbReference>
<reference evidence="6" key="2">
    <citation type="journal article" date="2017" name="Plant Physiol. Biochem.">
        <title>Differential oxidative and antioxidative response of duckweed Lemna minor toward plant growth promoting/inhibiting bacteria.</title>
        <authorList>
            <person name="Ishizawa H."/>
            <person name="Kuroda M."/>
            <person name="Morikawa M."/>
            <person name="Ike M."/>
        </authorList>
    </citation>
    <scope>NUCLEOTIDE SEQUENCE [LARGE SCALE GENOMIC DNA]</scope>
    <source>
        <strain evidence="6">M6</strain>
    </source>
</reference>
<protein>
    <recommendedName>
        <fullName evidence="3">Sulfurtransferase</fullName>
    </recommendedName>
</protein>
<dbReference type="AlphaFoldDB" id="A0A3G9GC38"/>
<organism evidence="5 6">
    <name type="scientific">Asticcacaulis excentricus</name>
    <dbReference type="NCBI Taxonomy" id="78587"/>
    <lineage>
        <taxon>Bacteria</taxon>
        <taxon>Pseudomonadati</taxon>
        <taxon>Pseudomonadota</taxon>
        <taxon>Alphaproteobacteria</taxon>
        <taxon>Caulobacterales</taxon>
        <taxon>Caulobacteraceae</taxon>
        <taxon>Asticcacaulis</taxon>
    </lineage>
</organism>
<dbReference type="InterPro" id="IPR045078">
    <property type="entry name" value="TST/MPST-like"/>
</dbReference>
<keyword evidence="2" id="KW-0677">Repeat</keyword>
<dbReference type="PANTHER" id="PTHR11364:SF27">
    <property type="entry name" value="SULFURTRANSFERASE"/>
    <property type="match status" value="1"/>
</dbReference>
<feature type="domain" description="Rhodanese" evidence="4">
    <location>
        <begin position="15"/>
        <end position="130"/>
    </location>
</feature>
<dbReference type="SUPFAM" id="SSF52821">
    <property type="entry name" value="Rhodanese/Cell cycle control phosphatase"/>
    <property type="match status" value="2"/>
</dbReference>
<dbReference type="InterPro" id="IPR001307">
    <property type="entry name" value="Thiosulphate_STrfase_CS"/>
</dbReference>
<dbReference type="Pfam" id="PF00581">
    <property type="entry name" value="Rhodanese"/>
    <property type="match status" value="2"/>
</dbReference>
<proteinExistence type="predicted"/>
<dbReference type="RefSeq" id="WP_126423775.1">
    <property type="nucleotide sequence ID" value="NZ_AP018828.1"/>
</dbReference>
<evidence type="ECO:0000313" key="5">
    <source>
        <dbReference type="EMBL" id="BBF82168.1"/>
    </source>
</evidence>
<keyword evidence="1 3" id="KW-0808">Transferase</keyword>